<evidence type="ECO:0000256" key="7">
    <source>
        <dbReference type="ARBA" id="ARBA00022989"/>
    </source>
</evidence>
<keyword evidence="8 9" id="KW-0472">Membrane</keyword>
<comment type="subcellular location">
    <subcellularLocation>
        <location evidence="1 9">Cell inner membrane</location>
        <topology evidence="1 9">Single-pass membrane protein</topology>
    </subcellularLocation>
</comment>
<keyword evidence="5 9" id="KW-0997">Cell inner membrane</keyword>
<evidence type="ECO:0000313" key="14">
    <source>
        <dbReference type="Proteomes" id="UP000595857"/>
    </source>
</evidence>
<dbReference type="InterPro" id="IPR010129">
    <property type="entry name" value="T1SS_HlyD"/>
</dbReference>
<evidence type="ECO:0000259" key="12">
    <source>
        <dbReference type="Pfam" id="PF26002"/>
    </source>
</evidence>
<gene>
    <name evidence="13" type="ORF">JI748_16270</name>
</gene>
<dbReference type="InterPro" id="IPR050739">
    <property type="entry name" value="MFP"/>
</dbReference>
<protein>
    <recommendedName>
        <fullName evidence="9">Membrane fusion protein (MFP) family protein</fullName>
    </recommendedName>
</protein>
<evidence type="ECO:0000256" key="6">
    <source>
        <dbReference type="ARBA" id="ARBA00022692"/>
    </source>
</evidence>
<organism evidence="13 14">
    <name type="scientific">Devosia rhizoryzae</name>
    <dbReference type="NCBI Taxonomy" id="2774137"/>
    <lineage>
        <taxon>Bacteria</taxon>
        <taxon>Pseudomonadati</taxon>
        <taxon>Pseudomonadota</taxon>
        <taxon>Alphaproteobacteria</taxon>
        <taxon>Hyphomicrobiales</taxon>
        <taxon>Devosiaceae</taxon>
        <taxon>Devosia</taxon>
    </lineage>
</organism>
<keyword evidence="4 9" id="KW-1003">Cell membrane</keyword>
<evidence type="ECO:0000259" key="11">
    <source>
        <dbReference type="Pfam" id="PF25994"/>
    </source>
</evidence>
<keyword evidence="14" id="KW-1185">Reference proteome</keyword>
<evidence type="ECO:0000256" key="5">
    <source>
        <dbReference type="ARBA" id="ARBA00022519"/>
    </source>
</evidence>
<reference evidence="13 14" key="1">
    <citation type="submission" date="2021-01" db="EMBL/GenBank/DDBJ databases">
        <title>Genome seq and assembly of Devosia sp. LEGU1.</title>
        <authorList>
            <person name="Chhetri G."/>
        </authorList>
    </citation>
    <scope>NUCLEOTIDE SEQUENCE [LARGE SCALE GENOMIC DNA]</scope>
    <source>
        <strain evidence="13 14">LEGU1</strain>
    </source>
</reference>
<keyword evidence="3 9" id="KW-0813">Transport</keyword>
<proteinExistence type="inferred from homology"/>
<feature type="coiled-coil region" evidence="10">
    <location>
        <begin position="269"/>
        <end position="303"/>
    </location>
</feature>
<dbReference type="PANTHER" id="PTHR30386">
    <property type="entry name" value="MEMBRANE FUSION SUBUNIT OF EMRAB-TOLC MULTIDRUG EFFLUX PUMP"/>
    <property type="match status" value="1"/>
</dbReference>
<evidence type="ECO:0000256" key="9">
    <source>
        <dbReference type="RuleBase" id="RU365093"/>
    </source>
</evidence>
<keyword evidence="10" id="KW-0175">Coiled coil</keyword>
<feature type="transmembrane region" description="Helical" evidence="9">
    <location>
        <begin position="33"/>
        <end position="52"/>
    </location>
</feature>
<keyword evidence="6 9" id="KW-0812">Transmembrane</keyword>
<evidence type="ECO:0000256" key="2">
    <source>
        <dbReference type="ARBA" id="ARBA00009477"/>
    </source>
</evidence>
<evidence type="ECO:0000256" key="8">
    <source>
        <dbReference type="ARBA" id="ARBA00023136"/>
    </source>
</evidence>
<dbReference type="PANTHER" id="PTHR30386:SF17">
    <property type="entry name" value="ALKALINE PROTEASE SECRETION PROTEIN APRE"/>
    <property type="match status" value="1"/>
</dbReference>
<dbReference type="EMBL" id="CP068046">
    <property type="protein sequence ID" value="QQR39256.1"/>
    <property type="molecule type" value="Genomic_DNA"/>
</dbReference>
<dbReference type="InterPro" id="IPR058781">
    <property type="entry name" value="HH_AprE-like"/>
</dbReference>
<evidence type="ECO:0000256" key="1">
    <source>
        <dbReference type="ARBA" id="ARBA00004377"/>
    </source>
</evidence>
<dbReference type="Pfam" id="PF26002">
    <property type="entry name" value="Beta-barrel_AprE"/>
    <property type="match status" value="1"/>
</dbReference>
<evidence type="ECO:0000256" key="3">
    <source>
        <dbReference type="ARBA" id="ARBA00022448"/>
    </source>
</evidence>
<dbReference type="NCBIfam" id="TIGR01843">
    <property type="entry name" value="type_I_hlyD"/>
    <property type="match status" value="1"/>
</dbReference>
<dbReference type="Pfam" id="PF25994">
    <property type="entry name" value="HH_AprE"/>
    <property type="match status" value="1"/>
</dbReference>
<comment type="similarity">
    <text evidence="2 9">Belongs to the membrane fusion protein (MFP) (TC 8.A.1) family.</text>
</comment>
<feature type="domain" description="AprE-like long alpha-helical hairpin" evidence="11">
    <location>
        <begin position="110"/>
        <end position="295"/>
    </location>
</feature>
<dbReference type="RefSeq" id="WP_201633100.1">
    <property type="nucleotide sequence ID" value="NZ_CP068046.1"/>
</dbReference>
<dbReference type="Gene3D" id="1.10.287.1490">
    <property type="match status" value="1"/>
</dbReference>
<evidence type="ECO:0000256" key="10">
    <source>
        <dbReference type="SAM" id="Coils"/>
    </source>
</evidence>
<evidence type="ECO:0000256" key="4">
    <source>
        <dbReference type="ARBA" id="ARBA00022475"/>
    </source>
</evidence>
<dbReference type="Proteomes" id="UP000595857">
    <property type="component" value="Chromosome"/>
</dbReference>
<feature type="domain" description="AprE-like beta-barrel" evidence="12">
    <location>
        <begin position="338"/>
        <end position="426"/>
    </location>
</feature>
<evidence type="ECO:0000313" key="13">
    <source>
        <dbReference type="EMBL" id="QQR39256.1"/>
    </source>
</evidence>
<dbReference type="PRINTS" id="PR01490">
    <property type="entry name" value="RTXTOXIND"/>
</dbReference>
<sequence length="449" mass="48835">MTTIDSFAPYGATAPSFKAPKGQSDPFAMRGRVAWGVLFGVLLLGGVGGWAVTAKLSGAVIGVGTVLVDQDLKVVQHIDGGVLRQIAVKEGDTVTQGQVLLRLDDVQIGAERSIVMGQLLELTARQVRLLAERDGADGLDFPSQFLDQHPDASMIASGEEQLFAGNLRNLQSQKDQLQLQIGQLGQEITGLQFQRTAVLAELDLALDERDRMRSLAESRLIETSRVSDVEREVARMQGQQGEIDANLARAESRISEIELQILALDGTVRTEAQRELRVIEAQIAELTERLAAVEERFARTEIRAPVSGTINELNVTTIGGVISPAERLMTIVPADADLSIEFRIATNDIDQISVGQDAKLRFSAFNQRVTPEVDGVITLVSAAAQHNPQTGESYYLAQVETTGQTQSLGARGLVPGMPVEVFVQTEEQVALAYFMKPFTDQVTRAFREE</sequence>
<accession>A0ABX7C4W3</accession>
<dbReference type="Gene3D" id="2.40.30.170">
    <property type="match status" value="1"/>
</dbReference>
<dbReference type="Gene3D" id="2.40.50.100">
    <property type="match status" value="1"/>
</dbReference>
<name>A0ABX7C4W3_9HYPH</name>
<dbReference type="InterPro" id="IPR058982">
    <property type="entry name" value="Beta-barrel_AprE"/>
</dbReference>
<keyword evidence="7 9" id="KW-1133">Transmembrane helix</keyword>